<dbReference type="AlphaFoldDB" id="A0A0P7XCX5"/>
<dbReference type="PATRIC" id="fig|1305737.6.peg.3402"/>
<feature type="signal peptide" evidence="1">
    <location>
        <begin position="1"/>
        <end position="25"/>
    </location>
</feature>
<reference evidence="2 3" key="1">
    <citation type="submission" date="2015-09" db="EMBL/GenBank/DDBJ databases">
        <title>Identification and resolution of microdiversity through metagenomic sequencing of parallel consortia.</title>
        <authorList>
            <person name="Nelson W.C."/>
            <person name="Romine M.F."/>
            <person name="Lindemann S.R."/>
        </authorList>
    </citation>
    <scope>NUCLEOTIDE SEQUENCE [LARGE SCALE GENOMIC DNA]</scope>
    <source>
        <strain evidence="2">HL-49</strain>
    </source>
</reference>
<accession>A0A0P7XCX5</accession>
<organism evidence="2 3">
    <name type="scientific">Algoriphagus marincola HL-49</name>
    <dbReference type="NCBI Taxonomy" id="1305737"/>
    <lineage>
        <taxon>Bacteria</taxon>
        <taxon>Pseudomonadati</taxon>
        <taxon>Bacteroidota</taxon>
        <taxon>Cytophagia</taxon>
        <taxon>Cytophagales</taxon>
        <taxon>Cyclobacteriaceae</taxon>
        <taxon>Algoriphagus</taxon>
    </lineage>
</organism>
<sequence>MKKLFIGGMIAIGMVLMFNDPGAQAQGLGGDEGKKCKNGDRCPSGTYNYCDTASDGYSCICYNCN</sequence>
<evidence type="ECO:0000313" key="2">
    <source>
        <dbReference type="EMBL" id="KPQ13300.1"/>
    </source>
</evidence>
<evidence type="ECO:0000256" key="1">
    <source>
        <dbReference type="SAM" id="SignalP"/>
    </source>
</evidence>
<keyword evidence="1" id="KW-0732">Signal</keyword>
<proteinExistence type="predicted"/>
<gene>
    <name evidence="2" type="ORF">HLUCCX10_13430</name>
</gene>
<dbReference type="Proteomes" id="UP000050421">
    <property type="component" value="Unassembled WGS sequence"/>
</dbReference>
<comment type="caution">
    <text evidence="2">The sequence shown here is derived from an EMBL/GenBank/DDBJ whole genome shotgun (WGS) entry which is preliminary data.</text>
</comment>
<dbReference type="STRING" id="1305737.GCA_000526355_01574"/>
<protein>
    <submittedName>
        <fullName evidence="2">Uncharacterized protein</fullName>
    </submittedName>
</protein>
<name>A0A0P7XCX5_9BACT</name>
<dbReference type="EMBL" id="LJXT01000095">
    <property type="protein sequence ID" value="KPQ13300.1"/>
    <property type="molecule type" value="Genomic_DNA"/>
</dbReference>
<feature type="chain" id="PRO_5006145231" evidence="1">
    <location>
        <begin position="26"/>
        <end position="65"/>
    </location>
</feature>
<evidence type="ECO:0000313" key="3">
    <source>
        <dbReference type="Proteomes" id="UP000050421"/>
    </source>
</evidence>